<dbReference type="SUPFAM" id="SSF54292">
    <property type="entry name" value="2Fe-2S ferredoxin-like"/>
    <property type="match status" value="1"/>
</dbReference>
<dbReference type="AlphaFoldDB" id="A0A4Y6UT27"/>
<dbReference type="InterPro" id="IPR001041">
    <property type="entry name" value="2Fe-2S_ferredoxin-type"/>
</dbReference>
<dbReference type="Pfam" id="PF00111">
    <property type="entry name" value="Fer2"/>
    <property type="match status" value="1"/>
</dbReference>
<evidence type="ECO:0000313" key="2">
    <source>
        <dbReference type="EMBL" id="QDH19516.1"/>
    </source>
</evidence>
<keyword evidence="3" id="KW-1185">Reference proteome</keyword>
<dbReference type="InterPro" id="IPR036010">
    <property type="entry name" value="2Fe-2S_ferredoxin-like_sf"/>
</dbReference>
<dbReference type="InterPro" id="IPR012675">
    <property type="entry name" value="Beta-grasp_dom_sf"/>
</dbReference>
<protein>
    <submittedName>
        <fullName evidence="2">2Fe-2S iron-sulfur cluster binding domain-containing protein</fullName>
    </submittedName>
</protein>
<dbReference type="OrthoDB" id="9810588at2"/>
<dbReference type="Proteomes" id="UP000316968">
    <property type="component" value="Chromosome"/>
</dbReference>
<feature type="domain" description="2Fe-2S ferredoxin-type" evidence="1">
    <location>
        <begin position="6"/>
        <end position="99"/>
    </location>
</feature>
<dbReference type="GO" id="GO:0051536">
    <property type="term" value="F:iron-sulfur cluster binding"/>
    <property type="evidence" value="ECO:0007669"/>
    <property type="project" value="InterPro"/>
</dbReference>
<dbReference type="Gene3D" id="3.10.20.30">
    <property type="match status" value="1"/>
</dbReference>
<dbReference type="RefSeq" id="WP_141445905.1">
    <property type="nucleotide sequence ID" value="NZ_CP041217.1"/>
</dbReference>
<accession>A0A4Y6UT27</accession>
<dbReference type="CDD" id="cd00207">
    <property type="entry name" value="fer2"/>
    <property type="match status" value="1"/>
</dbReference>
<proteinExistence type="predicted"/>
<dbReference type="EMBL" id="CP041217">
    <property type="protein sequence ID" value="QDH19516.1"/>
    <property type="molecule type" value="Genomic_DNA"/>
</dbReference>
<organism evidence="2 3">
    <name type="scientific">Saccharibacillus brassicae</name>
    <dbReference type="NCBI Taxonomy" id="2583377"/>
    <lineage>
        <taxon>Bacteria</taxon>
        <taxon>Bacillati</taxon>
        <taxon>Bacillota</taxon>
        <taxon>Bacilli</taxon>
        <taxon>Bacillales</taxon>
        <taxon>Paenibacillaceae</taxon>
        <taxon>Saccharibacillus</taxon>
    </lineage>
</organism>
<evidence type="ECO:0000259" key="1">
    <source>
        <dbReference type="PROSITE" id="PS51085"/>
    </source>
</evidence>
<sequence>MPTDRHTVSFNPDGKSVTVKAGTTLLTAARAAGVRIPVRCEGKMGCLMCKVTLEPPQAGVLPPAEGERRKLGGSLDAGTRLACQAKVCGDVSVTTPEDPLKRAVRLQLERQNQADDDFWR</sequence>
<gene>
    <name evidence="2" type="ORF">FFV09_00785</name>
</gene>
<dbReference type="KEGG" id="saca:FFV09_00785"/>
<dbReference type="PROSITE" id="PS51085">
    <property type="entry name" value="2FE2S_FER_2"/>
    <property type="match status" value="1"/>
</dbReference>
<reference evidence="2 3" key="1">
    <citation type="submission" date="2019-06" db="EMBL/GenBank/DDBJ databases">
        <title>Saccharibacillus brassicae sp. nov., an endophytic bacterium isolated from Chinese cabbage seeds (Brassica pekinensis).</title>
        <authorList>
            <person name="Jiang L."/>
            <person name="Lee J."/>
            <person name="Kim S.W."/>
        </authorList>
    </citation>
    <scope>NUCLEOTIDE SEQUENCE [LARGE SCALE GENOMIC DNA]</scope>
    <source>
        <strain evidence="3">KCTC 43072 / ATSA2</strain>
    </source>
</reference>
<evidence type="ECO:0000313" key="3">
    <source>
        <dbReference type="Proteomes" id="UP000316968"/>
    </source>
</evidence>
<name>A0A4Y6UT27_SACBS</name>